<reference evidence="3 4" key="1">
    <citation type="submission" date="2023-07" db="EMBL/GenBank/DDBJ databases">
        <title>Genomic Encyclopedia of Type Strains, Phase IV (KMG-IV): sequencing the most valuable type-strain genomes for metagenomic binning, comparative biology and taxonomic classification.</title>
        <authorList>
            <person name="Goeker M."/>
        </authorList>
    </citation>
    <scope>NUCLEOTIDE SEQUENCE [LARGE SCALE GENOMIC DNA]</scope>
    <source>
        <strain evidence="3 4">DSM 5896</strain>
    </source>
</reference>
<name>A0ABU0F7B9_9HYPH</name>
<evidence type="ECO:0000313" key="3">
    <source>
        <dbReference type="EMBL" id="MDQ0390505.1"/>
    </source>
</evidence>
<accession>A0ABU0F7B9</accession>
<dbReference type="Pfam" id="PF01266">
    <property type="entry name" value="DAO"/>
    <property type="match status" value="1"/>
</dbReference>
<dbReference type="Gene3D" id="3.50.50.60">
    <property type="entry name" value="FAD/NAD(P)-binding domain"/>
    <property type="match status" value="1"/>
</dbReference>
<dbReference type="InterPro" id="IPR006076">
    <property type="entry name" value="FAD-dep_OxRdtase"/>
</dbReference>
<gene>
    <name evidence="3" type="ORF">J3R73_000297</name>
</gene>
<comment type="caution">
    <text evidence="3">The sequence shown here is derived from an EMBL/GenBank/DDBJ whole genome shotgun (WGS) entry which is preliminary data.</text>
</comment>
<evidence type="ECO:0000313" key="4">
    <source>
        <dbReference type="Proteomes" id="UP001237448"/>
    </source>
</evidence>
<proteinExistence type="predicted"/>
<evidence type="ECO:0000259" key="2">
    <source>
        <dbReference type="Pfam" id="PF01266"/>
    </source>
</evidence>
<dbReference type="PANTHER" id="PTHR13847">
    <property type="entry name" value="SARCOSINE DEHYDROGENASE-RELATED"/>
    <property type="match status" value="1"/>
</dbReference>
<keyword evidence="4" id="KW-1185">Reference proteome</keyword>
<dbReference type="InterPro" id="IPR036188">
    <property type="entry name" value="FAD/NAD-bd_sf"/>
</dbReference>
<evidence type="ECO:0000256" key="1">
    <source>
        <dbReference type="ARBA" id="ARBA00023002"/>
    </source>
</evidence>
<organism evidence="3 4">
    <name type="scientific">Labrys monachus</name>
    <dbReference type="NCBI Taxonomy" id="217067"/>
    <lineage>
        <taxon>Bacteria</taxon>
        <taxon>Pseudomonadati</taxon>
        <taxon>Pseudomonadota</taxon>
        <taxon>Alphaproteobacteria</taxon>
        <taxon>Hyphomicrobiales</taxon>
        <taxon>Xanthobacteraceae</taxon>
        <taxon>Labrys</taxon>
    </lineage>
</organism>
<dbReference type="Proteomes" id="UP001237448">
    <property type="component" value="Unassembled WGS sequence"/>
</dbReference>
<dbReference type="Gene3D" id="3.30.9.10">
    <property type="entry name" value="D-Amino Acid Oxidase, subunit A, domain 2"/>
    <property type="match status" value="1"/>
</dbReference>
<dbReference type="SUPFAM" id="SSF51905">
    <property type="entry name" value="FAD/NAD(P)-binding domain"/>
    <property type="match status" value="1"/>
</dbReference>
<dbReference type="EMBL" id="JAUSVK010000001">
    <property type="protein sequence ID" value="MDQ0390505.1"/>
    <property type="molecule type" value="Genomic_DNA"/>
</dbReference>
<keyword evidence="1" id="KW-0560">Oxidoreductase</keyword>
<protein>
    <submittedName>
        <fullName evidence="3">Glycine/D-amino acid oxidase-like deaminating enzyme</fullName>
    </submittedName>
</protein>
<dbReference type="RefSeq" id="WP_307421708.1">
    <property type="nucleotide sequence ID" value="NZ_JAUSVK010000001.1"/>
</dbReference>
<dbReference type="PANTHER" id="PTHR13847:SF287">
    <property type="entry name" value="FAD-DEPENDENT OXIDOREDUCTASE DOMAIN-CONTAINING PROTEIN 1"/>
    <property type="match status" value="1"/>
</dbReference>
<sequence length="378" mass="39892">MSDVIVIGGGLAGCATAFYLAADGVAVTLLERSDLNTFASGSNAGSLHAQIPHDPFVTKGEAWARVFSPTIGLLSRSIAMWRELPAVLGTDLEIGLKGGLLVAPDERQMRDIERKVVFERAEGLNVELLDRPALRRLAPYLADHIVGGAFCPDEGKANPFLIAPAFAAAARRLGVEIRRHTDVRGIERERGGFAVTTDKGVFRAGRVVNAAGAEAGRIASMLGIDLADVQGFPIQASATEQVGPLVPHLLYYTGEKLTLKQNGVGTLLIGGGWPARPGRHGVPIADPVSLARNLAVAVSVVPALAGVRVVRTWAAIVNGTDDWKPILGEMPGAPGFFVNFFPWMGFTAGPIAARIVASMVQGRTPPVDVDLTPFLPGH</sequence>
<feature type="domain" description="FAD dependent oxidoreductase" evidence="2">
    <location>
        <begin position="3"/>
        <end position="358"/>
    </location>
</feature>